<reference evidence="1" key="1">
    <citation type="submission" date="2013-07" db="EMBL/GenBank/DDBJ databases">
        <title>The genome of Eucalyptus grandis.</title>
        <authorList>
            <person name="Schmutz J."/>
            <person name="Hayes R."/>
            <person name="Myburg A."/>
            <person name="Tuskan G."/>
            <person name="Grattapaglia D."/>
            <person name="Rokhsar D.S."/>
        </authorList>
    </citation>
    <scope>NUCLEOTIDE SEQUENCE</scope>
    <source>
        <tissue evidence="1">Leaf extractions</tissue>
    </source>
</reference>
<dbReference type="EMBL" id="KK198755">
    <property type="protein sequence ID" value="KCW82653.1"/>
    <property type="molecule type" value="Genomic_DNA"/>
</dbReference>
<dbReference type="Gramene" id="KCW82653">
    <property type="protein sequence ID" value="KCW82653"/>
    <property type="gene ID" value="EUGRSUZ_C04034"/>
</dbReference>
<dbReference type="AlphaFoldDB" id="A0A059CVZ7"/>
<gene>
    <name evidence="1" type="ORF">EUGRSUZ_C04034</name>
</gene>
<organism evidence="1">
    <name type="scientific">Eucalyptus grandis</name>
    <name type="common">Flooded gum</name>
    <dbReference type="NCBI Taxonomy" id="71139"/>
    <lineage>
        <taxon>Eukaryota</taxon>
        <taxon>Viridiplantae</taxon>
        <taxon>Streptophyta</taxon>
        <taxon>Embryophyta</taxon>
        <taxon>Tracheophyta</taxon>
        <taxon>Spermatophyta</taxon>
        <taxon>Magnoliopsida</taxon>
        <taxon>eudicotyledons</taxon>
        <taxon>Gunneridae</taxon>
        <taxon>Pentapetalae</taxon>
        <taxon>rosids</taxon>
        <taxon>malvids</taxon>
        <taxon>Myrtales</taxon>
        <taxon>Myrtaceae</taxon>
        <taxon>Myrtoideae</taxon>
        <taxon>Eucalypteae</taxon>
        <taxon>Eucalyptus</taxon>
    </lineage>
</organism>
<name>A0A059CVZ7_EUCGR</name>
<dbReference type="InParanoid" id="A0A059CVZ7"/>
<protein>
    <submittedName>
        <fullName evidence="1">Uncharacterized protein</fullName>
    </submittedName>
</protein>
<proteinExistence type="predicted"/>
<accession>A0A059CVZ7</accession>
<evidence type="ECO:0000313" key="1">
    <source>
        <dbReference type="EMBL" id="KCW82653.1"/>
    </source>
</evidence>
<sequence length="76" mass="8612">MKALNLCNLHNPLSKNNNNSSRLDTQFIPLIRSIQFIVSACSIQHKGSLIILNSSRQYALQRNYHSILTSETIEQA</sequence>